<keyword evidence="4 11" id="KW-0347">Helicase</keyword>
<proteinExistence type="inferred from homology"/>
<dbReference type="GO" id="GO:0000725">
    <property type="term" value="P:recombinational repair"/>
    <property type="evidence" value="ECO:0007669"/>
    <property type="project" value="TreeGrafter"/>
</dbReference>
<evidence type="ECO:0000256" key="11">
    <source>
        <dbReference type="PROSITE-ProRule" id="PRU00560"/>
    </source>
</evidence>
<dbReference type="SUPFAM" id="SSF52540">
    <property type="entry name" value="P-loop containing nucleoside triphosphate hydrolases"/>
    <property type="match status" value="1"/>
</dbReference>
<dbReference type="EMBL" id="MPUH01000419">
    <property type="protein sequence ID" value="OMJ80540.1"/>
    <property type="molecule type" value="Genomic_DNA"/>
</dbReference>
<name>A0A1R2BUV2_9CILI</name>
<evidence type="ECO:0000256" key="6">
    <source>
        <dbReference type="ARBA" id="ARBA00023125"/>
    </source>
</evidence>
<dbReference type="AlphaFoldDB" id="A0A1R2BUV2"/>
<evidence type="ECO:0000256" key="1">
    <source>
        <dbReference type="ARBA" id="ARBA00009922"/>
    </source>
</evidence>
<dbReference type="EC" id="5.6.2.4" evidence="9"/>
<evidence type="ECO:0000256" key="10">
    <source>
        <dbReference type="ARBA" id="ARBA00048988"/>
    </source>
</evidence>
<evidence type="ECO:0000256" key="8">
    <source>
        <dbReference type="ARBA" id="ARBA00034617"/>
    </source>
</evidence>
<dbReference type="Gene3D" id="1.10.10.160">
    <property type="match status" value="1"/>
</dbReference>
<dbReference type="GO" id="GO:0005524">
    <property type="term" value="F:ATP binding"/>
    <property type="evidence" value="ECO:0007669"/>
    <property type="project" value="UniProtKB-UniRule"/>
</dbReference>
<dbReference type="Pfam" id="PF13361">
    <property type="entry name" value="UvrD_C"/>
    <property type="match status" value="2"/>
</dbReference>
<comment type="caution">
    <text evidence="14">The sequence shown here is derived from an EMBL/GenBank/DDBJ whole genome shotgun (WGS) entry which is preliminary data.</text>
</comment>
<dbReference type="GO" id="GO:0043138">
    <property type="term" value="F:3'-5' DNA helicase activity"/>
    <property type="evidence" value="ECO:0007669"/>
    <property type="project" value="UniProtKB-EC"/>
</dbReference>
<comment type="catalytic activity">
    <reaction evidence="8">
        <text>Couples ATP hydrolysis with the unwinding of duplex DNA by translocating in the 3'-5' direction.</text>
        <dbReference type="EC" id="5.6.2.4"/>
    </reaction>
</comment>
<dbReference type="PANTHER" id="PTHR11070:SF2">
    <property type="entry name" value="ATP-DEPENDENT DNA HELICASE SRS2"/>
    <property type="match status" value="1"/>
</dbReference>
<evidence type="ECO:0000259" key="13">
    <source>
        <dbReference type="PROSITE" id="PS51217"/>
    </source>
</evidence>
<keyword evidence="6" id="KW-0238">DNA-binding</keyword>
<dbReference type="InterPro" id="IPR000212">
    <property type="entry name" value="DNA_helicase_UvrD/REP"/>
</dbReference>
<dbReference type="OrthoDB" id="313343at2759"/>
<dbReference type="PROSITE" id="PS51198">
    <property type="entry name" value="UVRD_HELICASE_ATP_BIND"/>
    <property type="match status" value="1"/>
</dbReference>
<dbReference type="GO" id="GO:0003677">
    <property type="term" value="F:DNA binding"/>
    <property type="evidence" value="ECO:0007669"/>
    <property type="project" value="UniProtKB-KW"/>
</dbReference>
<evidence type="ECO:0000256" key="3">
    <source>
        <dbReference type="ARBA" id="ARBA00022801"/>
    </source>
</evidence>
<keyword evidence="15" id="KW-1185">Reference proteome</keyword>
<dbReference type="GO" id="GO:0016787">
    <property type="term" value="F:hydrolase activity"/>
    <property type="evidence" value="ECO:0007669"/>
    <property type="project" value="UniProtKB-UniRule"/>
</dbReference>
<feature type="domain" description="UvrD-like helicase C-terminal" evidence="13">
    <location>
        <begin position="318"/>
        <end position="565"/>
    </location>
</feature>
<evidence type="ECO:0000256" key="7">
    <source>
        <dbReference type="ARBA" id="ARBA00023235"/>
    </source>
</evidence>
<evidence type="ECO:0000313" key="14">
    <source>
        <dbReference type="EMBL" id="OMJ80540.1"/>
    </source>
</evidence>
<dbReference type="PANTHER" id="PTHR11070">
    <property type="entry name" value="UVRD / RECB / PCRA DNA HELICASE FAMILY MEMBER"/>
    <property type="match status" value="1"/>
</dbReference>
<dbReference type="CDD" id="cd17932">
    <property type="entry name" value="DEXQc_UvrD"/>
    <property type="match status" value="1"/>
</dbReference>
<keyword evidence="7" id="KW-0413">Isomerase</keyword>
<dbReference type="Gene3D" id="1.10.486.10">
    <property type="entry name" value="PCRA, domain 4"/>
    <property type="match status" value="1"/>
</dbReference>
<accession>A0A1R2BUV2</accession>
<keyword evidence="3 11" id="KW-0378">Hydrolase</keyword>
<dbReference type="Gene3D" id="3.40.50.300">
    <property type="entry name" value="P-loop containing nucleotide triphosphate hydrolases"/>
    <property type="match status" value="2"/>
</dbReference>
<dbReference type="InterPro" id="IPR014016">
    <property type="entry name" value="UvrD-like_ATP-bd"/>
</dbReference>
<keyword evidence="5 11" id="KW-0067">ATP-binding</keyword>
<dbReference type="PROSITE" id="PS51217">
    <property type="entry name" value="UVRD_HELICASE_CTER"/>
    <property type="match status" value="1"/>
</dbReference>
<feature type="binding site" evidence="11">
    <location>
        <begin position="30"/>
        <end position="37"/>
    </location>
    <ligand>
        <name>ATP</name>
        <dbReference type="ChEBI" id="CHEBI:30616"/>
    </ligand>
</feature>
<comment type="similarity">
    <text evidence="1">Belongs to the helicase family. UvrD subfamily.</text>
</comment>
<keyword evidence="2 11" id="KW-0547">Nucleotide-binding</keyword>
<dbReference type="Proteomes" id="UP000187209">
    <property type="component" value="Unassembled WGS sequence"/>
</dbReference>
<dbReference type="InterPro" id="IPR027417">
    <property type="entry name" value="P-loop_NTPase"/>
</dbReference>
<evidence type="ECO:0000313" key="15">
    <source>
        <dbReference type="Proteomes" id="UP000187209"/>
    </source>
</evidence>
<evidence type="ECO:0000256" key="9">
    <source>
        <dbReference type="ARBA" id="ARBA00034808"/>
    </source>
</evidence>
<evidence type="ECO:0000259" key="12">
    <source>
        <dbReference type="PROSITE" id="PS51198"/>
    </source>
</evidence>
<comment type="catalytic activity">
    <reaction evidence="10">
        <text>ATP + H2O = ADP + phosphate + H(+)</text>
        <dbReference type="Rhea" id="RHEA:13065"/>
        <dbReference type="ChEBI" id="CHEBI:15377"/>
        <dbReference type="ChEBI" id="CHEBI:15378"/>
        <dbReference type="ChEBI" id="CHEBI:30616"/>
        <dbReference type="ChEBI" id="CHEBI:43474"/>
        <dbReference type="ChEBI" id="CHEBI:456216"/>
        <dbReference type="EC" id="5.6.2.4"/>
    </reaction>
</comment>
<evidence type="ECO:0000256" key="2">
    <source>
        <dbReference type="ARBA" id="ARBA00022741"/>
    </source>
</evidence>
<dbReference type="InterPro" id="IPR013986">
    <property type="entry name" value="DExx_box_DNA_helicase_dom_sf"/>
</dbReference>
<organism evidence="14 15">
    <name type="scientific">Stentor coeruleus</name>
    <dbReference type="NCBI Taxonomy" id="5963"/>
    <lineage>
        <taxon>Eukaryota</taxon>
        <taxon>Sar</taxon>
        <taxon>Alveolata</taxon>
        <taxon>Ciliophora</taxon>
        <taxon>Postciliodesmatophora</taxon>
        <taxon>Heterotrichea</taxon>
        <taxon>Heterotrichida</taxon>
        <taxon>Stentoridae</taxon>
        <taxon>Stentor</taxon>
    </lineage>
</organism>
<dbReference type="Pfam" id="PF00580">
    <property type="entry name" value="UvrD-helicase"/>
    <property type="match status" value="1"/>
</dbReference>
<sequence length="651" mass="73936">MNLESAFRIANHNQILAATQNLENSSMILASPGSGKTLTLTLRIAYLLNNNTNPKSICAVTFTKKAGDELKKRLGSILPVHFDINELTIGTFHHCALNILRANANKAGLSYDFEIISGKRQRNVVEEVLTQYLKDNSFEDLVLPNIKPLTDEQLQSIMEDIGSDDMRNSSVSLPSGSIKYVNSIICSAKINKTFLKSLNRKFFQVFDAYNNKLRSMKAIDLPDILFMTIGMFEKYPEILENYQRRYKYLIVDEFQDTNSIQFDFIRLLGQNSSVTVCGDDDQAIYGWRGATLDIFEDFKKAFKSSNTIILNQNYRSTQNIVKICQSLIEKNPRRESKNVFSSGELGITPQVFISENPKKEASLVCKTIKTLVKEGWNYKDIAILYRLHRVSNEFIMEMEKNSIPVKSKSKSLNFDKKELGLISYLRVISNQNDDEAFMDIFNWPKRSLGDAAKTRLKYTASCKSLSLYSALEYISANFNGKNNKGFKELYNILNHYTFLALSLNPHDLIVKLSSTLNLGQQFQLLELSEKFSGLGKETLNEFLQSINICQMPNNVTLSSIHQAKGMEWEIVFVVRINEGILPAGDDIDEERRLAYVAGTRAKKLLFLTASMCGSKGENMLPSRFLDEFFDENLKTKTQGKMETPSKEIKIS</sequence>
<reference evidence="14 15" key="1">
    <citation type="submission" date="2016-11" db="EMBL/GenBank/DDBJ databases">
        <title>The macronuclear genome of Stentor coeruleus: a giant cell with tiny introns.</title>
        <authorList>
            <person name="Slabodnick M."/>
            <person name="Ruby J.G."/>
            <person name="Reiff S.B."/>
            <person name="Swart E.C."/>
            <person name="Gosai S."/>
            <person name="Prabakaran S."/>
            <person name="Witkowska E."/>
            <person name="Larue G.E."/>
            <person name="Fisher S."/>
            <person name="Freeman R.M."/>
            <person name="Gunawardena J."/>
            <person name="Chu W."/>
            <person name="Stover N.A."/>
            <person name="Gregory B.D."/>
            <person name="Nowacki M."/>
            <person name="Derisi J."/>
            <person name="Roy S.W."/>
            <person name="Marshall W.F."/>
            <person name="Sood P."/>
        </authorList>
    </citation>
    <scope>NUCLEOTIDE SEQUENCE [LARGE SCALE GENOMIC DNA]</scope>
    <source>
        <strain evidence="14">WM001</strain>
    </source>
</reference>
<evidence type="ECO:0000256" key="5">
    <source>
        <dbReference type="ARBA" id="ARBA00022840"/>
    </source>
</evidence>
<dbReference type="InterPro" id="IPR014017">
    <property type="entry name" value="DNA_helicase_UvrD-like_C"/>
</dbReference>
<feature type="domain" description="UvrD-like helicase ATP-binding" evidence="12">
    <location>
        <begin position="9"/>
        <end position="317"/>
    </location>
</feature>
<protein>
    <recommendedName>
        <fullName evidence="9">DNA 3'-5' helicase</fullName>
        <ecNumber evidence="9">5.6.2.4</ecNumber>
    </recommendedName>
</protein>
<evidence type="ECO:0000256" key="4">
    <source>
        <dbReference type="ARBA" id="ARBA00022806"/>
    </source>
</evidence>
<gene>
    <name evidence="14" type="ORF">SteCoe_19182</name>
</gene>